<proteinExistence type="predicted"/>
<evidence type="ECO:0000313" key="2">
    <source>
        <dbReference type="EMBL" id="KAK4732644.1"/>
    </source>
</evidence>
<feature type="compositionally biased region" description="Polar residues" evidence="1">
    <location>
        <begin position="160"/>
        <end position="170"/>
    </location>
</feature>
<gene>
    <name evidence="2" type="ORF">R3W88_025632</name>
</gene>
<feature type="compositionally biased region" description="Low complexity" evidence="1">
    <location>
        <begin position="137"/>
        <end position="150"/>
    </location>
</feature>
<name>A0AAV9M5X9_9SOLN</name>
<protein>
    <submittedName>
        <fullName evidence="2">Uncharacterized protein</fullName>
    </submittedName>
</protein>
<dbReference type="EMBL" id="JAWPEI010000003">
    <property type="protein sequence ID" value="KAK4732644.1"/>
    <property type="molecule type" value="Genomic_DNA"/>
</dbReference>
<organism evidence="2 3">
    <name type="scientific">Solanum pinnatisectum</name>
    <name type="common">tansyleaf nightshade</name>
    <dbReference type="NCBI Taxonomy" id="50273"/>
    <lineage>
        <taxon>Eukaryota</taxon>
        <taxon>Viridiplantae</taxon>
        <taxon>Streptophyta</taxon>
        <taxon>Embryophyta</taxon>
        <taxon>Tracheophyta</taxon>
        <taxon>Spermatophyta</taxon>
        <taxon>Magnoliopsida</taxon>
        <taxon>eudicotyledons</taxon>
        <taxon>Gunneridae</taxon>
        <taxon>Pentapetalae</taxon>
        <taxon>asterids</taxon>
        <taxon>lamiids</taxon>
        <taxon>Solanales</taxon>
        <taxon>Solanaceae</taxon>
        <taxon>Solanoideae</taxon>
        <taxon>Solaneae</taxon>
        <taxon>Solanum</taxon>
    </lineage>
</organism>
<keyword evidence="3" id="KW-1185">Reference proteome</keyword>
<comment type="caution">
    <text evidence="2">The sequence shown here is derived from an EMBL/GenBank/DDBJ whole genome shotgun (WGS) entry which is preliminary data.</text>
</comment>
<feature type="compositionally biased region" description="Low complexity" evidence="1">
    <location>
        <begin position="232"/>
        <end position="242"/>
    </location>
</feature>
<accession>A0AAV9M5X9</accession>
<evidence type="ECO:0000313" key="3">
    <source>
        <dbReference type="Proteomes" id="UP001311915"/>
    </source>
</evidence>
<evidence type="ECO:0000256" key="1">
    <source>
        <dbReference type="SAM" id="MobiDB-lite"/>
    </source>
</evidence>
<dbReference type="AlphaFoldDB" id="A0AAV9M5X9"/>
<feature type="region of interest" description="Disordered" evidence="1">
    <location>
        <begin position="232"/>
        <end position="251"/>
    </location>
</feature>
<sequence length="267" mass="28306">MTFSIHGCSAAFHHPSATATASVAVFSGEHCNIMNSSTVSLKRKSLSQISFPSEPSPKRVSLNSPPSSAAIAAAKDGTDPISPITSPSPKRVTLNSPPPSAATAIAAAEDGPVPISPKTSPSPAFSPFSKRVSEKSPFATTNAAAADATATPPPLPFSRFTKTQEPNNNKTLRRTLSEPPIFDSFTDFCRYMNSRSPENSRNNPISVKSTLRRSISDPTAAEIILASAPAPATATPALTSGTGHEKTTRRKRMKKIFKRLIYMRGTL</sequence>
<dbReference type="Proteomes" id="UP001311915">
    <property type="component" value="Unassembled WGS sequence"/>
</dbReference>
<feature type="compositionally biased region" description="Low complexity" evidence="1">
    <location>
        <begin position="64"/>
        <end position="89"/>
    </location>
</feature>
<reference evidence="2 3" key="1">
    <citation type="submission" date="2023-10" db="EMBL/GenBank/DDBJ databases">
        <title>Genome-Wide Identification Analysis in wild type Solanum Pinnatisectum Reveals Some Genes Defensing Phytophthora Infestans.</title>
        <authorList>
            <person name="Sun C."/>
        </authorList>
    </citation>
    <scope>NUCLEOTIDE SEQUENCE [LARGE SCALE GENOMIC DNA]</scope>
    <source>
        <strain evidence="2">LQN</strain>
        <tissue evidence="2">Leaf</tissue>
    </source>
</reference>
<feature type="region of interest" description="Disordered" evidence="1">
    <location>
        <begin position="49"/>
        <end position="174"/>
    </location>
</feature>